<dbReference type="InterPro" id="IPR029787">
    <property type="entry name" value="Nucleotide_cyclase"/>
</dbReference>
<comment type="catalytic activity">
    <reaction evidence="2">
        <text>2 GTP = 3',3'-c-di-GMP + 2 diphosphate</text>
        <dbReference type="Rhea" id="RHEA:24898"/>
        <dbReference type="ChEBI" id="CHEBI:33019"/>
        <dbReference type="ChEBI" id="CHEBI:37565"/>
        <dbReference type="ChEBI" id="CHEBI:58805"/>
        <dbReference type="EC" id="2.7.7.65"/>
    </reaction>
</comment>
<accession>A0ABS7PEG6</accession>
<evidence type="ECO:0000259" key="4">
    <source>
        <dbReference type="PROSITE" id="PS50885"/>
    </source>
</evidence>
<evidence type="ECO:0000256" key="3">
    <source>
        <dbReference type="SAM" id="Phobius"/>
    </source>
</evidence>
<evidence type="ECO:0000256" key="1">
    <source>
        <dbReference type="ARBA" id="ARBA00012528"/>
    </source>
</evidence>
<keyword evidence="3" id="KW-1133">Transmembrane helix</keyword>
<reference evidence="6 7" key="1">
    <citation type="submission" date="2021-07" db="EMBL/GenBank/DDBJ databases">
        <title>Alteriqipengyuania abyssalis NZ-12B nov, sp.nov isolated from deep sea sponge in pacific ocean.</title>
        <authorList>
            <person name="Tareen S."/>
            <person name="Wink J."/>
        </authorList>
    </citation>
    <scope>NUCLEOTIDE SEQUENCE [LARGE SCALE GENOMIC DNA]</scope>
    <source>
        <strain evidence="6 7">NZ-12B</strain>
    </source>
</reference>
<feature type="domain" description="GGDEF" evidence="5">
    <location>
        <begin position="136"/>
        <end position="267"/>
    </location>
</feature>
<keyword evidence="3" id="KW-0812">Transmembrane</keyword>
<dbReference type="Pfam" id="PF00990">
    <property type="entry name" value="GGDEF"/>
    <property type="match status" value="1"/>
</dbReference>
<organism evidence="6 7">
    <name type="scientific">Alteriqipengyuania abyssalis</name>
    <dbReference type="NCBI Taxonomy" id="2860200"/>
    <lineage>
        <taxon>Bacteria</taxon>
        <taxon>Pseudomonadati</taxon>
        <taxon>Pseudomonadota</taxon>
        <taxon>Alphaproteobacteria</taxon>
        <taxon>Sphingomonadales</taxon>
        <taxon>Erythrobacteraceae</taxon>
        <taxon>Alteriqipengyuania</taxon>
    </lineage>
</organism>
<dbReference type="NCBIfam" id="TIGR00254">
    <property type="entry name" value="GGDEF"/>
    <property type="match status" value="1"/>
</dbReference>
<keyword evidence="3" id="KW-0472">Membrane</keyword>
<evidence type="ECO:0000259" key="5">
    <source>
        <dbReference type="PROSITE" id="PS50887"/>
    </source>
</evidence>
<dbReference type="EC" id="2.7.7.65" evidence="1"/>
<dbReference type="Gene3D" id="3.30.70.270">
    <property type="match status" value="1"/>
</dbReference>
<dbReference type="InterPro" id="IPR003660">
    <property type="entry name" value="HAMP_dom"/>
</dbReference>
<protein>
    <recommendedName>
        <fullName evidence="1">diguanylate cyclase</fullName>
        <ecNumber evidence="1">2.7.7.65</ecNumber>
    </recommendedName>
</protein>
<feature type="transmembrane region" description="Helical" evidence="3">
    <location>
        <begin position="33"/>
        <end position="55"/>
    </location>
</feature>
<dbReference type="SMART" id="SM00267">
    <property type="entry name" value="GGDEF"/>
    <property type="match status" value="1"/>
</dbReference>
<dbReference type="CDD" id="cd01949">
    <property type="entry name" value="GGDEF"/>
    <property type="match status" value="1"/>
</dbReference>
<dbReference type="InterPro" id="IPR000160">
    <property type="entry name" value="GGDEF_dom"/>
</dbReference>
<proteinExistence type="predicted"/>
<evidence type="ECO:0000313" key="7">
    <source>
        <dbReference type="Proteomes" id="UP000759298"/>
    </source>
</evidence>
<name>A0ABS7PEG6_9SPHN</name>
<dbReference type="PROSITE" id="PS50885">
    <property type="entry name" value="HAMP"/>
    <property type="match status" value="1"/>
</dbReference>
<dbReference type="InterPro" id="IPR043128">
    <property type="entry name" value="Rev_trsase/Diguanyl_cyclase"/>
</dbReference>
<dbReference type="Proteomes" id="UP000759298">
    <property type="component" value="Unassembled WGS sequence"/>
</dbReference>
<dbReference type="PROSITE" id="PS50887">
    <property type="entry name" value="GGDEF"/>
    <property type="match status" value="1"/>
</dbReference>
<dbReference type="RefSeq" id="WP_222824656.1">
    <property type="nucleotide sequence ID" value="NZ_JAHWXP010000002.1"/>
</dbReference>
<gene>
    <name evidence="6" type="ORF">KYN89_08440</name>
</gene>
<dbReference type="InterPro" id="IPR050469">
    <property type="entry name" value="Diguanylate_Cyclase"/>
</dbReference>
<dbReference type="SUPFAM" id="SSF55073">
    <property type="entry name" value="Nucleotide cyclase"/>
    <property type="match status" value="1"/>
</dbReference>
<feature type="domain" description="HAMP" evidence="4">
    <location>
        <begin position="52"/>
        <end position="104"/>
    </location>
</feature>
<keyword evidence="7" id="KW-1185">Reference proteome</keyword>
<dbReference type="PANTHER" id="PTHR45138:SF9">
    <property type="entry name" value="DIGUANYLATE CYCLASE DGCM-RELATED"/>
    <property type="match status" value="1"/>
</dbReference>
<dbReference type="EMBL" id="JAHWXP010000002">
    <property type="protein sequence ID" value="MBY8337077.1"/>
    <property type="molecule type" value="Genomic_DNA"/>
</dbReference>
<comment type="caution">
    <text evidence="6">The sequence shown here is derived from an EMBL/GenBank/DDBJ whole genome shotgun (WGS) entry which is preliminary data.</text>
</comment>
<sequence length="267" mass="28434">MRIFLLCFVSVHLPILAFAGTMAWLGTWSWAVFWPILLATVLGTGAAILGMAGLLKPIGIATEQLRRVQRGEMVERIPEGGPDMAGQLLAAVELAAQATRERMEKVRSLAGSDPLTGLLNRRGLNESLQAALASGGSGTIAVLDCDRFKQVNDTLGHAAGDRALRAIAGGIRAHTREADTAARWGGDEFVIYFADLDPDAAGQVLVRIRDALHQQPAALIDDRPLGFSFGLARLGGAQGHRDSNSAFDAADRELYRAKQACRGAIPA</sequence>
<dbReference type="PANTHER" id="PTHR45138">
    <property type="entry name" value="REGULATORY COMPONENTS OF SENSORY TRANSDUCTION SYSTEM"/>
    <property type="match status" value="1"/>
</dbReference>
<evidence type="ECO:0000256" key="2">
    <source>
        <dbReference type="ARBA" id="ARBA00034247"/>
    </source>
</evidence>
<evidence type="ECO:0000313" key="6">
    <source>
        <dbReference type="EMBL" id="MBY8337077.1"/>
    </source>
</evidence>